<evidence type="ECO:0000256" key="4">
    <source>
        <dbReference type="PIRSR" id="PIRSR617867-1"/>
    </source>
</evidence>
<feature type="active site" description="Nucleophile" evidence="4">
    <location>
        <position position="10"/>
    </location>
</feature>
<evidence type="ECO:0000313" key="7">
    <source>
        <dbReference type="Proteomes" id="UP000823913"/>
    </source>
</evidence>
<organism evidence="6 7">
    <name type="scientific">Candidatus Coproplasma avicola</name>
    <dbReference type="NCBI Taxonomy" id="2840744"/>
    <lineage>
        <taxon>Bacteria</taxon>
        <taxon>Bacillati</taxon>
        <taxon>Bacillota</taxon>
        <taxon>Clostridia</taxon>
        <taxon>Eubacteriales</taxon>
        <taxon>Candidatus Coproplasma</taxon>
    </lineage>
</organism>
<dbReference type="EMBL" id="DVHK01000113">
    <property type="protein sequence ID" value="HIR67499.1"/>
    <property type="molecule type" value="Genomic_DNA"/>
</dbReference>
<accession>A0A9D1E7G6</accession>
<dbReference type="InterPro" id="IPR050438">
    <property type="entry name" value="LMW_PTPase"/>
</dbReference>
<evidence type="ECO:0000256" key="3">
    <source>
        <dbReference type="ARBA" id="ARBA00022912"/>
    </source>
</evidence>
<comment type="similarity">
    <text evidence="1">Belongs to the low molecular weight phosphotyrosine protein phosphatase family.</text>
</comment>
<proteinExistence type="inferred from homology"/>
<dbReference type="SUPFAM" id="SSF52788">
    <property type="entry name" value="Phosphotyrosine protein phosphatases I"/>
    <property type="match status" value="1"/>
</dbReference>
<comment type="caution">
    <text evidence="6">The sequence shown here is derived from an EMBL/GenBank/DDBJ whole genome shotgun (WGS) entry which is preliminary data.</text>
</comment>
<dbReference type="InterPro" id="IPR017867">
    <property type="entry name" value="Tyr_phospatase_low_mol_wt"/>
</dbReference>
<evidence type="ECO:0000313" key="6">
    <source>
        <dbReference type="EMBL" id="HIR67499.1"/>
    </source>
</evidence>
<sequence length="150" mass="17078">MKRKKILFVCTGNTCRSPMAEMLLRFKIKSRKIKWWDVMSCGVHAQKGAPINSNARTALEERGAAVKDNFAAKQLTQNLIEKSVLVVTMTEAHRQMLEDCGNVVCISKFCNREVPDPYGADLDTYRLTLQIISEACDNIIDNYILKYEDE</sequence>
<name>A0A9D1E7G6_9FIRM</name>
<gene>
    <name evidence="6" type="ORF">IAB94_05590</name>
</gene>
<feature type="domain" description="Phosphotyrosine protein phosphatase I" evidence="5">
    <location>
        <begin position="4"/>
        <end position="142"/>
    </location>
</feature>
<dbReference type="Pfam" id="PF01451">
    <property type="entry name" value="LMWPc"/>
    <property type="match status" value="1"/>
</dbReference>
<evidence type="ECO:0000256" key="2">
    <source>
        <dbReference type="ARBA" id="ARBA00022801"/>
    </source>
</evidence>
<protein>
    <recommendedName>
        <fullName evidence="5">Phosphotyrosine protein phosphatase I domain-containing protein</fullName>
    </recommendedName>
</protein>
<dbReference type="Proteomes" id="UP000823913">
    <property type="component" value="Unassembled WGS sequence"/>
</dbReference>
<keyword evidence="2" id="KW-0378">Hydrolase</keyword>
<feature type="active site" description="Proton donor" evidence="4">
    <location>
        <position position="116"/>
    </location>
</feature>
<keyword evidence="3" id="KW-0904">Protein phosphatase</keyword>
<dbReference type="PRINTS" id="PR00719">
    <property type="entry name" value="LMWPTPASE"/>
</dbReference>
<dbReference type="SMART" id="SM00226">
    <property type="entry name" value="LMWPc"/>
    <property type="match status" value="1"/>
</dbReference>
<dbReference type="PANTHER" id="PTHR11717:SF31">
    <property type="entry name" value="LOW MOLECULAR WEIGHT PROTEIN-TYROSINE-PHOSPHATASE ETP-RELATED"/>
    <property type="match status" value="1"/>
</dbReference>
<dbReference type="Gene3D" id="3.40.50.2300">
    <property type="match status" value="1"/>
</dbReference>
<reference evidence="6" key="2">
    <citation type="journal article" date="2021" name="PeerJ">
        <title>Extensive microbial diversity within the chicken gut microbiome revealed by metagenomics and culture.</title>
        <authorList>
            <person name="Gilroy R."/>
            <person name="Ravi A."/>
            <person name="Getino M."/>
            <person name="Pursley I."/>
            <person name="Horton D.L."/>
            <person name="Alikhan N.F."/>
            <person name="Baker D."/>
            <person name="Gharbi K."/>
            <person name="Hall N."/>
            <person name="Watson M."/>
            <person name="Adriaenssens E.M."/>
            <person name="Foster-Nyarko E."/>
            <person name="Jarju S."/>
            <person name="Secka A."/>
            <person name="Antonio M."/>
            <person name="Oren A."/>
            <person name="Chaudhuri R.R."/>
            <person name="La Ragione R."/>
            <person name="Hildebrand F."/>
            <person name="Pallen M.J."/>
        </authorList>
    </citation>
    <scope>NUCLEOTIDE SEQUENCE</scope>
    <source>
        <strain evidence="6">ChiW16-3235</strain>
    </source>
</reference>
<dbReference type="InterPro" id="IPR023485">
    <property type="entry name" value="Ptyr_pPase"/>
</dbReference>
<evidence type="ECO:0000256" key="1">
    <source>
        <dbReference type="ARBA" id="ARBA00011063"/>
    </source>
</evidence>
<dbReference type="GO" id="GO:0004725">
    <property type="term" value="F:protein tyrosine phosphatase activity"/>
    <property type="evidence" value="ECO:0007669"/>
    <property type="project" value="InterPro"/>
</dbReference>
<evidence type="ECO:0000259" key="5">
    <source>
        <dbReference type="SMART" id="SM00226"/>
    </source>
</evidence>
<feature type="active site" evidence="4">
    <location>
        <position position="16"/>
    </location>
</feature>
<dbReference type="InterPro" id="IPR036196">
    <property type="entry name" value="Ptyr_pPase_sf"/>
</dbReference>
<dbReference type="PANTHER" id="PTHR11717">
    <property type="entry name" value="LOW MOLECULAR WEIGHT PROTEIN TYROSINE PHOSPHATASE"/>
    <property type="match status" value="1"/>
</dbReference>
<reference evidence="6" key="1">
    <citation type="submission" date="2020-10" db="EMBL/GenBank/DDBJ databases">
        <authorList>
            <person name="Gilroy R."/>
        </authorList>
    </citation>
    <scope>NUCLEOTIDE SEQUENCE</scope>
    <source>
        <strain evidence="6">ChiW16-3235</strain>
    </source>
</reference>
<dbReference type="AlphaFoldDB" id="A0A9D1E7G6"/>